<dbReference type="InterPro" id="IPR011919">
    <property type="entry name" value="Cell_div_ZipA"/>
</dbReference>
<dbReference type="GO" id="GO:0000917">
    <property type="term" value="P:division septum assembly"/>
    <property type="evidence" value="ECO:0007669"/>
    <property type="project" value="TreeGrafter"/>
</dbReference>
<evidence type="ECO:0000256" key="6">
    <source>
        <dbReference type="ARBA" id="ARBA00023136"/>
    </source>
</evidence>
<accession>A0AA95K4Y0</accession>
<evidence type="ECO:0000256" key="7">
    <source>
        <dbReference type="ARBA" id="ARBA00023306"/>
    </source>
</evidence>
<dbReference type="PANTHER" id="PTHR38685:SF1">
    <property type="entry name" value="CELL DIVISION PROTEIN ZIPA"/>
    <property type="match status" value="1"/>
</dbReference>
<sequence length="330" mass="36258">MIAPWWRLFSNNRDRAMQDLRLILVVVGAIAIIALLLHGFWTSRKERSKLFKDRPMKRRKQPTQDTAESVSSPSLGDKTVEAQQSASKLTRQEANEQFASQKSESSKVVKTPNDDPHLADTDVVIGSGAKQEKSVQTKQLELEISQPAPNSMSSEEIKGPFVANAVEGNQQVVGEVEHPDGGKQHSNLAPEANKKDIVVVLHVAALQGQVLGGDLLLQSIFQSGFQFGEKQIFHRHVDPSGSGQILFSLANMVKPGSFEPEAMSDFTTPGVSIFMMVPSYGDSAQNFKLMLQAAQRIAADVGGVVLDDDRKMLTPQMIEVYHSRIRNALT</sequence>
<evidence type="ECO:0000256" key="5">
    <source>
        <dbReference type="ARBA" id="ARBA00022989"/>
    </source>
</evidence>
<name>A0AA95K4Y0_9GAMM</name>
<feature type="region of interest" description="Disordered" evidence="10">
    <location>
        <begin position="51"/>
        <end position="121"/>
    </location>
</feature>
<dbReference type="GO" id="GO:0032153">
    <property type="term" value="C:cell division site"/>
    <property type="evidence" value="ECO:0007669"/>
    <property type="project" value="UniProtKB-UniRule"/>
</dbReference>
<keyword evidence="3 8" id="KW-0132">Cell division</keyword>
<dbReference type="PANTHER" id="PTHR38685">
    <property type="entry name" value="CELL DIVISION PROTEIN ZIPA"/>
    <property type="match status" value="1"/>
</dbReference>
<feature type="transmembrane region" description="Helical" evidence="8">
    <location>
        <begin position="20"/>
        <end position="41"/>
    </location>
</feature>
<comment type="similarity">
    <text evidence="8 9">Belongs to the ZipA family.</text>
</comment>
<dbReference type="SMART" id="SM00771">
    <property type="entry name" value="ZipA_C"/>
    <property type="match status" value="1"/>
</dbReference>
<evidence type="ECO:0000256" key="4">
    <source>
        <dbReference type="ARBA" id="ARBA00022692"/>
    </source>
</evidence>
<evidence type="ECO:0000256" key="2">
    <source>
        <dbReference type="ARBA" id="ARBA00022519"/>
    </source>
</evidence>
<dbReference type="Pfam" id="PF04354">
    <property type="entry name" value="ZipA_C"/>
    <property type="match status" value="1"/>
</dbReference>
<dbReference type="AlphaFoldDB" id="A0AA95K4Y0"/>
<evidence type="ECO:0000256" key="10">
    <source>
        <dbReference type="SAM" id="MobiDB-lite"/>
    </source>
</evidence>
<evidence type="ECO:0000313" key="12">
    <source>
        <dbReference type="EMBL" id="WGM00560.1"/>
    </source>
</evidence>
<gene>
    <name evidence="8 12" type="primary">zipA</name>
    <name evidence="12" type="ORF">QE210_11895</name>
</gene>
<comment type="function">
    <text evidence="8 9">Essential cell division protein that stabilizes the FtsZ protofilaments by cross-linking them and that serves as a cytoplasmic membrane anchor for the Z ring. Also required for the recruitment to the septal ring of downstream cell division proteins.</text>
</comment>
<evidence type="ECO:0000259" key="11">
    <source>
        <dbReference type="SMART" id="SM00771"/>
    </source>
</evidence>
<dbReference type="GO" id="GO:0043093">
    <property type="term" value="P:FtsZ-dependent cytokinesis"/>
    <property type="evidence" value="ECO:0007669"/>
    <property type="project" value="UniProtKB-UniRule"/>
</dbReference>
<dbReference type="Proteomes" id="UP001177595">
    <property type="component" value="Chromosome"/>
</dbReference>
<comment type="subcellular location">
    <subcellularLocation>
        <location evidence="8">Cell inner membrane</location>
        <topology evidence="8">Single-pass type I membrane protein</topology>
    </subcellularLocation>
    <text evidence="8">Localizes to the Z ring in an FtsZ-dependent manner.</text>
</comment>
<protein>
    <recommendedName>
        <fullName evidence="8 9">Cell division protein ZipA</fullName>
    </recommendedName>
</protein>
<dbReference type="FunFam" id="3.30.1400.10:FF:000001">
    <property type="entry name" value="Cell division protein ZipA"/>
    <property type="match status" value="1"/>
</dbReference>
<keyword evidence="6 8" id="KW-0472">Membrane</keyword>
<evidence type="ECO:0000256" key="1">
    <source>
        <dbReference type="ARBA" id="ARBA00022475"/>
    </source>
</evidence>
<keyword evidence="2 8" id="KW-0997">Cell inner membrane</keyword>
<keyword evidence="4 8" id="KW-0812">Transmembrane</keyword>
<dbReference type="HAMAP" id="MF_00509">
    <property type="entry name" value="ZipA"/>
    <property type="match status" value="1"/>
</dbReference>
<dbReference type="InterPro" id="IPR036765">
    <property type="entry name" value="ZipA_FtsZ-bd_C_sf"/>
</dbReference>
<evidence type="ECO:0000256" key="3">
    <source>
        <dbReference type="ARBA" id="ARBA00022618"/>
    </source>
</evidence>
<keyword evidence="1 8" id="KW-1003">Cell membrane</keyword>
<feature type="compositionally biased region" description="Polar residues" evidence="10">
    <location>
        <begin position="63"/>
        <end position="74"/>
    </location>
</feature>
<reference evidence="12" key="1">
    <citation type="submission" date="2023-04" db="EMBL/GenBank/DDBJ databases">
        <title>Genome dynamics across the evolutionary transition to endosymbiosis.</title>
        <authorList>
            <person name="Siozios S."/>
            <person name="Nadal-Jimenez P."/>
            <person name="Azagi T."/>
            <person name="Sprong H."/>
            <person name="Frost C.L."/>
            <person name="Parratt S.R."/>
            <person name="Taylor G."/>
            <person name="Brettell L."/>
            <person name="Lew K.C."/>
            <person name="Croft L."/>
            <person name="King K.C."/>
            <person name="Brockhurst M.A."/>
            <person name="Hypsa V."/>
            <person name="Novakova E."/>
            <person name="Darby A.C."/>
            <person name="Hurst G.D.D."/>
        </authorList>
    </citation>
    <scope>NUCLEOTIDE SEQUENCE</scope>
    <source>
        <strain evidence="12">APv</strain>
    </source>
</reference>
<dbReference type="EMBL" id="CP123504">
    <property type="protein sequence ID" value="WGM00560.1"/>
    <property type="molecule type" value="Genomic_DNA"/>
</dbReference>
<dbReference type="GO" id="GO:0005886">
    <property type="term" value="C:plasma membrane"/>
    <property type="evidence" value="ECO:0007669"/>
    <property type="project" value="UniProtKB-SubCell"/>
</dbReference>
<feature type="compositionally biased region" description="Basic and acidic residues" evidence="10">
    <location>
        <begin position="104"/>
        <end position="120"/>
    </location>
</feature>
<proteinExistence type="inferred from homology"/>
<feature type="domain" description="ZipA C-terminal FtsZ-binding" evidence="11">
    <location>
        <begin position="195"/>
        <end position="325"/>
    </location>
</feature>
<dbReference type="SUPFAM" id="SSF64383">
    <property type="entry name" value="Cell-division protein ZipA, C-terminal domain"/>
    <property type="match status" value="1"/>
</dbReference>
<evidence type="ECO:0000313" key="13">
    <source>
        <dbReference type="Proteomes" id="UP001177595"/>
    </source>
</evidence>
<dbReference type="InterPro" id="IPR007449">
    <property type="entry name" value="ZipA_FtsZ-bd_C"/>
</dbReference>
<comment type="subunit">
    <text evidence="8">Interacts with FtsZ via their C-terminal domains.</text>
</comment>
<dbReference type="NCBIfam" id="TIGR02205">
    <property type="entry name" value="septum_zipA"/>
    <property type="match status" value="1"/>
</dbReference>
<keyword evidence="5 8" id="KW-1133">Transmembrane helix</keyword>
<keyword evidence="7 8" id="KW-0131">Cell cycle</keyword>
<dbReference type="Gene3D" id="3.30.1400.10">
    <property type="entry name" value="ZipA, C-terminal FtsZ-binding domain"/>
    <property type="match status" value="1"/>
</dbReference>
<evidence type="ECO:0000256" key="8">
    <source>
        <dbReference type="HAMAP-Rule" id="MF_00509"/>
    </source>
</evidence>
<evidence type="ECO:0000256" key="9">
    <source>
        <dbReference type="RuleBase" id="RU003612"/>
    </source>
</evidence>
<organism evidence="12 13">
    <name type="scientific">Arsenophonus nasoniae</name>
    <name type="common">son-killer infecting Nasonia vitripennis</name>
    <dbReference type="NCBI Taxonomy" id="638"/>
    <lineage>
        <taxon>Bacteria</taxon>
        <taxon>Pseudomonadati</taxon>
        <taxon>Pseudomonadota</taxon>
        <taxon>Gammaproteobacteria</taxon>
        <taxon>Enterobacterales</taxon>
        <taxon>Morganellaceae</taxon>
        <taxon>Arsenophonus</taxon>
    </lineage>
</organism>